<organism evidence="3 4">
    <name type="scientific">Corynebacterium timonense</name>
    <dbReference type="NCBI Taxonomy" id="441500"/>
    <lineage>
        <taxon>Bacteria</taxon>
        <taxon>Bacillati</taxon>
        <taxon>Actinomycetota</taxon>
        <taxon>Actinomycetes</taxon>
        <taxon>Mycobacteriales</taxon>
        <taxon>Corynebacteriaceae</taxon>
        <taxon>Corynebacterium</taxon>
    </lineage>
</organism>
<dbReference type="eggNOG" id="COG4913">
    <property type="taxonomic scope" value="Bacteria"/>
</dbReference>
<dbReference type="PANTHER" id="PTHR32182">
    <property type="entry name" value="DNA REPLICATION AND REPAIR PROTEIN RECF"/>
    <property type="match status" value="1"/>
</dbReference>
<dbReference type="PANTHER" id="PTHR32182:SF22">
    <property type="entry name" value="ATP-DEPENDENT ENDONUCLEASE, OLD FAMILY-RELATED"/>
    <property type="match status" value="1"/>
</dbReference>
<dbReference type="GO" id="GO:0000731">
    <property type="term" value="P:DNA synthesis involved in DNA repair"/>
    <property type="evidence" value="ECO:0007669"/>
    <property type="project" value="TreeGrafter"/>
</dbReference>
<keyword evidence="4" id="KW-1185">Reference proteome</keyword>
<dbReference type="EMBL" id="LT629765">
    <property type="protein sequence ID" value="SDS73524.1"/>
    <property type="molecule type" value="Genomic_DNA"/>
</dbReference>
<keyword evidence="2" id="KW-0175">Coiled coil</keyword>
<evidence type="ECO:0000256" key="2">
    <source>
        <dbReference type="SAM" id="Coils"/>
    </source>
</evidence>
<protein>
    <submittedName>
        <fullName evidence="3">Uncharacterized protein YPO0396</fullName>
    </submittedName>
</protein>
<keyword evidence="1" id="KW-0227">DNA damage</keyword>
<dbReference type="Proteomes" id="UP000182237">
    <property type="component" value="Chromosome I"/>
</dbReference>
<dbReference type="InterPro" id="IPR027417">
    <property type="entry name" value="P-loop_NTPase"/>
</dbReference>
<proteinExistence type="predicted"/>
<sequence length="1116" mass="125580">MTAIIPGQFRLSQVQVYNWGTFDNLHTVNVAREGFLITGPSGSGKSTLIDALSTILVPPSKVRFNAAADSHSQSGRNLVTYCRGAWRREHSVEADELTQSYLRQGATWSGVALRYDNGAEGVVTACRLMFLPANAYSRQEMVDLYLLLPREASLTEFEPLALKNLPVTEAKKQYASALHVSRNHPQFIAALRRAVGITDEGALDLLHRTQSAKTLGDLNHLMRAFMLPEPETFAIAEQAAENFTDLHTAYSSVVDAREQIEHLLPVRVAAEKRSDVATELLTVNEEREHLELFINTWKQRFAQKQRAQLTSELAAIDGTITAENTRREENAAEQDRLRTLIHGAQDSSLVAAEARRDALREQLKRVTRAETDYTERLKVLNAAMPGTVDEFSNLRLQLEAERDNLRQRHADNETKLEQAQGRVYELVTIKNNRIKELETLRSSGSAMDSRLIGARSLISQVAGVREKDLPFVADLMSMRPGEDAWQGAAERVMGGFARTLIVPEELYAQVSSAINATHLGAKVSYTRFSPQLENQRPPSFVQGSLGQKIEVAEGRFHDWIQTQLSKSFDHLCCETMDEFRAARRAVTRQGLVKHNPHDHVKDDRSRVEDKSRWVLWGNLDDKIDELQAAVRAVTEKLGAATRSRDLIKDALHTQRIQLSTIERLLETRDFADIDVAATTAQLGDAQQLVDDLTDGNTELAALKKQLSSAQAARRDIEKTLEELLGTRGGLRTELQQAEAILEKARLQVGERVVPAEVDARLEERCHAIDRSIRADNIDRLSHRLTRVIEDRLAALKDRSSRYDSQLRDAMNRYLLRWPQRQGDLSADAAWEKDFLKELARLESDDLPRFEQRFREMLRDQTHKHLGRLRRLIRDAATKTRNSIQMINDSLAEVEFYPGTHLTIEVREAQPAITRGFVELLDAAMEGMINDADQEESEKRFHKLRAVIDAVTVSDNTSPRERQLRLDTREHVKFLGVEYSADGARGAVYDSAEGLSGGQAQKLSSFCLAAALRYRLTGTGMSASQARNSTVQLDGEIYPRFGTIVLDEAFDRADTEFTRAAMDAFRQFGFHMILATPEKLLQTVQDYIGGVLMVECPDRKRSRTSSLTIEEVADEDA</sequence>
<dbReference type="GO" id="GO:0006302">
    <property type="term" value="P:double-strand break repair"/>
    <property type="evidence" value="ECO:0007669"/>
    <property type="project" value="TreeGrafter"/>
</dbReference>
<dbReference type="SUPFAM" id="SSF52540">
    <property type="entry name" value="P-loop containing nucleoside triphosphate hydrolases"/>
    <property type="match status" value="2"/>
</dbReference>
<dbReference type="GO" id="GO:0009432">
    <property type="term" value="P:SOS response"/>
    <property type="evidence" value="ECO:0007669"/>
    <property type="project" value="UniProtKB-KW"/>
</dbReference>
<gene>
    <name evidence="3" type="ORF">SAMN04488539_2277</name>
</gene>
<dbReference type="CDD" id="cd00267">
    <property type="entry name" value="ABC_ATPase"/>
    <property type="match status" value="1"/>
</dbReference>
<evidence type="ECO:0000313" key="4">
    <source>
        <dbReference type="Proteomes" id="UP000182237"/>
    </source>
</evidence>
<name>A0A1H1ULW3_9CORY</name>
<dbReference type="STRING" id="1203190.GCA_000312345_00668"/>
<evidence type="ECO:0000313" key="3">
    <source>
        <dbReference type="EMBL" id="SDS73524.1"/>
    </source>
</evidence>
<dbReference type="RefSeq" id="WP_019193522.1">
    <property type="nucleotide sequence ID" value="NZ_LT629765.1"/>
</dbReference>
<feature type="coiled-coil region" evidence="2">
    <location>
        <begin position="685"/>
        <end position="747"/>
    </location>
</feature>
<accession>A0A1H1ULW3</accession>
<dbReference type="OrthoDB" id="174137at2"/>
<keyword evidence="1" id="KW-0742">SOS response</keyword>
<dbReference type="Pfam" id="PF13558">
    <property type="entry name" value="SbcC_Walker_B"/>
    <property type="match status" value="1"/>
</dbReference>
<feature type="coiled-coil region" evidence="2">
    <location>
        <begin position="349"/>
        <end position="422"/>
    </location>
</feature>
<dbReference type="Pfam" id="PF13555">
    <property type="entry name" value="AAA_29"/>
    <property type="match status" value="1"/>
</dbReference>
<reference evidence="3 4" key="1">
    <citation type="submission" date="2016-10" db="EMBL/GenBank/DDBJ databases">
        <authorList>
            <person name="de Groot N.N."/>
        </authorList>
    </citation>
    <scope>NUCLEOTIDE SEQUENCE [LARGE SCALE GENOMIC DNA]</scope>
    <source>
        <strain evidence="3 4">DSM 45434</strain>
    </source>
</reference>
<dbReference type="Gene3D" id="3.40.50.300">
    <property type="entry name" value="P-loop containing nucleotide triphosphate hydrolases"/>
    <property type="match status" value="1"/>
</dbReference>
<evidence type="ECO:0000256" key="1">
    <source>
        <dbReference type="ARBA" id="ARBA00023236"/>
    </source>
</evidence>
<dbReference type="AlphaFoldDB" id="A0A1H1ULW3"/>